<name>A0A645AP62_9ZZZZ</name>
<protein>
    <recommendedName>
        <fullName evidence="2">POTRA domain-containing protein</fullName>
    </recommendedName>
</protein>
<evidence type="ECO:0000313" key="1">
    <source>
        <dbReference type="EMBL" id="MPM54091.1"/>
    </source>
</evidence>
<comment type="caution">
    <text evidence="1">The sequence shown here is derived from an EMBL/GenBank/DDBJ whole genome shotgun (WGS) entry which is preliminary data.</text>
</comment>
<gene>
    <name evidence="1" type="ORF">SDC9_100864</name>
</gene>
<accession>A0A645AP62</accession>
<dbReference type="EMBL" id="VSSQ01014644">
    <property type="protein sequence ID" value="MPM54091.1"/>
    <property type="molecule type" value="Genomic_DNA"/>
</dbReference>
<organism evidence="1">
    <name type="scientific">bioreactor metagenome</name>
    <dbReference type="NCBI Taxonomy" id="1076179"/>
    <lineage>
        <taxon>unclassified sequences</taxon>
        <taxon>metagenomes</taxon>
        <taxon>ecological metagenomes</taxon>
    </lineage>
</organism>
<proteinExistence type="predicted"/>
<evidence type="ECO:0008006" key="2">
    <source>
        <dbReference type="Google" id="ProtNLM"/>
    </source>
</evidence>
<reference evidence="1" key="1">
    <citation type="submission" date="2019-08" db="EMBL/GenBank/DDBJ databases">
        <authorList>
            <person name="Kucharzyk K."/>
            <person name="Murdoch R.W."/>
            <person name="Higgins S."/>
            <person name="Loffler F."/>
        </authorList>
    </citation>
    <scope>NUCLEOTIDE SEQUENCE</scope>
</reference>
<dbReference type="AlphaFoldDB" id="A0A645AP62"/>
<sequence>MKLNSLGRFRRRKRLRKILLVLCALFIGFLIAAESRFAFMRIGDIRLEPAHVLPQYAVWGTLTPDQERFWPALWLAKGDYERLIEAFYPVAVDLDLRGWGRFGLTVTPLVPIYKVYWGSKFWYLSGSGKLWLSSLPENKILAEHTAENMPVLTWGADRATPIDISQVEGNVYESSLPIPLIKSWYRMAEELGWIKYVKFLQAEVKEGTPVVRVIFYTAGNENGAQLLLPNEADKWAETGLAVKKLYGGISNLPPDVFIDGTYKGKILIRNLKHEKNDDANKAAGEAKGKAKSGKP</sequence>